<dbReference type="AlphaFoldDB" id="A0A7S4LGS9"/>
<keyword evidence="1" id="KW-0472">Membrane</keyword>
<dbReference type="EMBL" id="HBJA01115291">
    <property type="protein sequence ID" value="CAE0828383.1"/>
    <property type="molecule type" value="Transcribed_RNA"/>
</dbReference>
<sequence>MTHQYAIQRRALVQSYQCLLNLGVEIHQPDPQSYHMQWFWGRCKADKISQIIALGAIVFLLLCVVPAQTSAHHRVYAEPQLNISCNDSGGHPTINQLADYDGV</sequence>
<protein>
    <submittedName>
        <fullName evidence="2">Uncharacterized protein</fullName>
    </submittedName>
</protein>
<feature type="transmembrane region" description="Helical" evidence="1">
    <location>
        <begin position="48"/>
        <end position="67"/>
    </location>
</feature>
<reference evidence="2" key="1">
    <citation type="submission" date="2021-01" db="EMBL/GenBank/DDBJ databases">
        <authorList>
            <person name="Corre E."/>
            <person name="Pelletier E."/>
            <person name="Niang G."/>
            <person name="Scheremetjew M."/>
            <person name="Finn R."/>
            <person name="Kale V."/>
            <person name="Holt S."/>
            <person name="Cochrane G."/>
            <person name="Meng A."/>
            <person name="Brown T."/>
            <person name="Cohen L."/>
        </authorList>
    </citation>
    <scope>NUCLEOTIDE SEQUENCE</scope>
    <source>
        <strain evidence="2">CCMP1594</strain>
    </source>
</reference>
<gene>
    <name evidence="2" type="ORF">EGYM00163_LOCUS39652</name>
</gene>
<accession>A0A7S4LGS9</accession>
<proteinExistence type="predicted"/>
<evidence type="ECO:0000313" key="2">
    <source>
        <dbReference type="EMBL" id="CAE0828383.1"/>
    </source>
</evidence>
<keyword evidence="1" id="KW-0812">Transmembrane</keyword>
<organism evidence="2">
    <name type="scientific">Eutreptiella gymnastica</name>
    <dbReference type="NCBI Taxonomy" id="73025"/>
    <lineage>
        <taxon>Eukaryota</taxon>
        <taxon>Discoba</taxon>
        <taxon>Euglenozoa</taxon>
        <taxon>Euglenida</taxon>
        <taxon>Spirocuta</taxon>
        <taxon>Euglenophyceae</taxon>
        <taxon>Eutreptiales</taxon>
        <taxon>Eutreptiaceae</taxon>
        <taxon>Eutreptiella</taxon>
    </lineage>
</organism>
<name>A0A7S4LGS9_9EUGL</name>
<evidence type="ECO:0000256" key="1">
    <source>
        <dbReference type="SAM" id="Phobius"/>
    </source>
</evidence>
<keyword evidence="1" id="KW-1133">Transmembrane helix</keyword>